<evidence type="ECO:0000313" key="3">
    <source>
        <dbReference type="Proteomes" id="UP000026962"/>
    </source>
</evidence>
<dbReference type="InterPro" id="IPR011676">
    <property type="entry name" value="DUF1618"/>
</dbReference>
<dbReference type="EnsemblPlants" id="OPUNC12G15760.1">
    <property type="protein sequence ID" value="OPUNC12G15760.1"/>
    <property type="gene ID" value="OPUNC12G15760"/>
</dbReference>
<evidence type="ECO:0000313" key="2">
    <source>
        <dbReference type="EnsemblPlants" id="OPUNC12G15760.1"/>
    </source>
</evidence>
<dbReference type="eggNOG" id="ENOG502R3BN">
    <property type="taxonomic scope" value="Eukaryota"/>
</dbReference>
<protein>
    <recommendedName>
        <fullName evidence="1">DUF1618 domain-containing protein</fullName>
    </recommendedName>
</protein>
<dbReference type="Pfam" id="PF07762">
    <property type="entry name" value="DUF1618"/>
    <property type="match status" value="1"/>
</dbReference>
<evidence type="ECO:0000259" key="1">
    <source>
        <dbReference type="Pfam" id="PF07762"/>
    </source>
</evidence>
<name>A0A0E0MP55_ORYPU</name>
<organism evidence="2">
    <name type="scientific">Oryza punctata</name>
    <name type="common">Red rice</name>
    <dbReference type="NCBI Taxonomy" id="4537"/>
    <lineage>
        <taxon>Eukaryota</taxon>
        <taxon>Viridiplantae</taxon>
        <taxon>Streptophyta</taxon>
        <taxon>Embryophyta</taxon>
        <taxon>Tracheophyta</taxon>
        <taxon>Spermatophyta</taxon>
        <taxon>Magnoliopsida</taxon>
        <taxon>Liliopsida</taxon>
        <taxon>Poales</taxon>
        <taxon>Poaceae</taxon>
        <taxon>BOP clade</taxon>
        <taxon>Oryzoideae</taxon>
        <taxon>Oryzeae</taxon>
        <taxon>Oryzinae</taxon>
        <taxon>Oryza</taxon>
    </lineage>
</organism>
<dbReference type="PANTHER" id="PTHR33074">
    <property type="entry name" value="EXPRESSED PROTEIN-RELATED"/>
    <property type="match status" value="1"/>
</dbReference>
<sequence length="822" mass="95161">MEAPGWMVLDRIVHCWNDDDDVDDVTASEIAYTCSGHPIRVSLRVAEPPAVSRLYVHRLGWPRVYDLGDAEVIIPVVLLSSSHEVWSTSTKVDGFLISPWKPASSGIFALMQTSSFHMSRLLFPFLVNPRVISFLLNDKGNSFLLKDKGNGLYWMIEVDMRNQALLSPPTLYINGKEEEEEQERYPPVKYFYGHNFIPSWFPSYLKGGVTKSRLRSSMMQQAKQESAMQKIRRRSWIVLDRYAHSRDGDVGGDDVTAVASEIAYTCSGRRIRVSLRVADPPAVSRLYIHRLDKPWPEDYDLDNAQVVAAHKGSILFWACVPFDDPDFVAPGRFPVDYFVYTASSSPARPPSLTRLPPCFIDGFSDPVEDDCYKPYRNQQQRIMLDGNMGFLSHGDGREFMVADIRICDGYSLELCILDHHHTPPSESESQRDEPPPQWRIQRLEMRQASVPKIGHKFYKWVNDLVLPLHGHYMCCVDFFKGILLFDANKLQHFKYIPLPEEAMHGCRNDEDDPDPARCVCVTDTGLVTLVCIDSVVIRGKTKSFTITSWILVNIHKGRWMRDFTMGSDEFWHLCAENQRLPRAPPTFPVVSLVDPHAISFLLSDNKKDLYWIVDIDMEKKAFRSPAALYINAEEEEEEECCSDKHLEWKYFCGHYFIPSCISSYLHEDPIQSRKRSEAMQKAKQESTMHKIGRIERQKRIEMLRQEREKQDMEMLNNIDWKLMETDPMMFRKDVVGYSPEQLPPPGVKRPMCWCGEECCFQTSDDWDTYGRRYSMYCNYAYTPKEPKPVPKGKKGNAKMPVKINLLIFFWFDLNLRNFVWRI</sequence>
<proteinExistence type="predicted"/>
<reference evidence="2" key="2">
    <citation type="submission" date="2018-05" db="EMBL/GenBank/DDBJ databases">
        <title>OpunRS2 (Oryza punctata Reference Sequence Version 2).</title>
        <authorList>
            <person name="Zhang J."/>
            <person name="Kudrna D."/>
            <person name="Lee S."/>
            <person name="Talag J."/>
            <person name="Welchert J."/>
            <person name="Wing R.A."/>
        </authorList>
    </citation>
    <scope>NUCLEOTIDE SEQUENCE [LARGE SCALE GENOMIC DNA]</scope>
</reference>
<feature type="domain" description="DUF1618" evidence="1">
    <location>
        <begin position="476"/>
        <end position="598"/>
    </location>
</feature>
<dbReference type="PANTHER" id="PTHR33074:SF79">
    <property type="entry name" value="EXPRESSED PROTEIN"/>
    <property type="match status" value="1"/>
</dbReference>
<dbReference type="Proteomes" id="UP000026962">
    <property type="component" value="Chromosome 12"/>
</dbReference>
<dbReference type="AlphaFoldDB" id="A0A0E0MP55"/>
<reference evidence="2" key="1">
    <citation type="submission" date="2015-04" db="UniProtKB">
        <authorList>
            <consortium name="EnsemblPlants"/>
        </authorList>
    </citation>
    <scope>IDENTIFICATION</scope>
</reference>
<keyword evidence="3" id="KW-1185">Reference proteome</keyword>
<accession>A0A0E0MP55</accession>
<dbReference type="HOGENOM" id="CLU_344323_0_0_1"/>
<dbReference type="Gramene" id="OPUNC12G15760.1">
    <property type="protein sequence ID" value="OPUNC12G15760.1"/>
    <property type="gene ID" value="OPUNC12G15760"/>
</dbReference>